<dbReference type="PANTHER" id="PTHR43046:SF14">
    <property type="entry name" value="MUTT_NUDIX FAMILY PROTEIN"/>
    <property type="match status" value="1"/>
</dbReference>
<comment type="cofactor">
    <cofactor evidence="1">
        <name>Mg(2+)</name>
        <dbReference type="ChEBI" id="CHEBI:18420"/>
    </cofactor>
</comment>
<evidence type="ECO:0000313" key="4">
    <source>
        <dbReference type="EMBL" id="OJG46959.1"/>
    </source>
</evidence>
<organism evidence="4 5">
    <name type="scientific">Enterococcus hermanniensis</name>
    <dbReference type="NCBI Taxonomy" id="249189"/>
    <lineage>
        <taxon>Bacteria</taxon>
        <taxon>Bacillati</taxon>
        <taxon>Bacillota</taxon>
        <taxon>Bacilli</taxon>
        <taxon>Lactobacillales</taxon>
        <taxon>Enterococcaceae</taxon>
        <taxon>Enterococcus</taxon>
    </lineage>
</organism>
<dbReference type="PROSITE" id="PS51462">
    <property type="entry name" value="NUDIX"/>
    <property type="match status" value="1"/>
</dbReference>
<name>A0A1L8TRM4_9ENTE</name>
<dbReference type="InterPro" id="IPR000086">
    <property type="entry name" value="NUDIX_hydrolase_dom"/>
</dbReference>
<accession>A0A1L8TRM4</accession>
<dbReference type="SUPFAM" id="SSF55811">
    <property type="entry name" value="Nudix"/>
    <property type="match status" value="1"/>
</dbReference>
<evidence type="ECO:0000256" key="2">
    <source>
        <dbReference type="ARBA" id="ARBA00022801"/>
    </source>
</evidence>
<dbReference type="InterPro" id="IPR015797">
    <property type="entry name" value="NUDIX_hydrolase-like_dom_sf"/>
</dbReference>
<comment type="caution">
    <text evidence="4">The sequence shown here is derived from an EMBL/GenBank/DDBJ whole genome shotgun (WGS) entry which is preliminary data.</text>
</comment>
<evidence type="ECO:0000256" key="1">
    <source>
        <dbReference type="ARBA" id="ARBA00001946"/>
    </source>
</evidence>
<dbReference type="PANTHER" id="PTHR43046">
    <property type="entry name" value="GDP-MANNOSE MANNOSYL HYDROLASE"/>
    <property type="match status" value="1"/>
</dbReference>
<dbReference type="STRING" id="249189.RV04_GL000206"/>
<dbReference type="EMBL" id="JXKQ01000001">
    <property type="protein sequence ID" value="OJG46959.1"/>
    <property type="molecule type" value="Genomic_DNA"/>
</dbReference>
<dbReference type="GO" id="GO:0016787">
    <property type="term" value="F:hydrolase activity"/>
    <property type="evidence" value="ECO:0007669"/>
    <property type="project" value="UniProtKB-KW"/>
</dbReference>
<evidence type="ECO:0000259" key="3">
    <source>
        <dbReference type="PROSITE" id="PS51462"/>
    </source>
</evidence>
<feature type="domain" description="Nudix hydrolase" evidence="3">
    <location>
        <begin position="4"/>
        <end position="127"/>
    </location>
</feature>
<evidence type="ECO:0000313" key="5">
    <source>
        <dbReference type="Proteomes" id="UP000182077"/>
    </source>
</evidence>
<protein>
    <recommendedName>
        <fullName evidence="3">Nudix hydrolase domain-containing protein</fullName>
    </recommendedName>
</protein>
<dbReference type="AlphaFoldDB" id="A0A1L8TRM4"/>
<dbReference type="RefSeq" id="WP_071856617.1">
    <property type="nucleotide sequence ID" value="NZ_JBHSHK010000005.1"/>
</dbReference>
<reference evidence="4 5" key="1">
    <citation type="submission" date="2014-12" db="EMBL/GenBank/DDBJ databases">
        <title>Draft genome sequences of 29 type strains of Enterococci.</title>
        <authorList>
            <person name="Zhong Z."/>
            <person name="Sun Z."/>
            <person name="Liu W."/>
            <person name="Zhang W."/>
            <person name="Zhang H."/>
        </authorList>
    </citation>
    <scope>NUCLEOTIDE SEQUENCE [LARGE SCALE GENOMIC DNA]</scope>
    <source>
        <strain evidence="4 5">DSM 17122</strain>
    </source>
</reference>
<dbReference type="PROSITE" id="PS00893">
    <property type="entry name" value="NUDIX_BOX"/>
    <property type="match status" value="1"/>
</dbReference>
<keyword evidence="5" id="KW-1185">Reference proteome</keyword>
<dbReference type="Proteomes" id="UP000182077">
    <property type="component" value="Unassembled WGS sequence"/>
</dbReference>
<sequence length="138" mass="15982">MERLLAIEFTMMVMIENEDGEILVQDRKKTDWPGWTFPGGHVEQNEGSYTAAIREIKEETDFVIEPILKGTAEWNNLNKQTRELAFLYTATVEKRPVASDLLWVNKEALTAKKLAGTLNELLPIFFDEQQQIYFDNNQ</sequence>
<gene>
    <name evidence="4" type="ORF">RV04_GL000206</name>
</gene>
<dbReference type="Gene3D" id="3.90.79.10">
    <property type="entry name" value="Nucleoside Triphosphate Pyrophosphohydrolase"/>
    <property type="match status" value="1"/>
</dbReference>
<keyword evidence="2" id="KW-0378">Hydrolase</keyword>
<dbReference type="OrthoDB" id="9008185at2"/>
<dbReference type="Pfam" id="PF00293">
    <property type="entry name" value="NUDIX"/>
    <property type="match status" value="1"/>
</dbReference>
<proteinExistence type="predicted"/>
<dbReference type="InterPro" id="IPR020084">
    <property type="entry name" value="NUDIX_hydrolase_CS"/>
</dbReference>